<gene>
    <name evidence="2" type="ORF">D4764_13G0005740</name>
</gene>
<protein>
    <submittedName>
        <fullName evidence="2">Uncharacterized protein</fullName>
    </submittedName>
</protein>
<proteinExistence type="predicted"/>
<feature type="compositionally biased region" description="Polar residues" evidence="1">
    <location>
        <begin position="39"/>
        <end position="48"/>
    </location>
</feature>
<reference evidence="2 3" key="1">
    <citation type="submission" date="2019-04" db="EMBL/GenBank/DDBJ databases">
        <title>Chromosome genome assembly for Takifugu flavidus.</title>
        <authorList>
            <person name="Xiao S."/>
        </authorList>
    </citation>
    <scope>NUCLEOTIDE SEQUENCE [LARGE SCALE GENOMIC DNA]</scope>
    <source>
        <strain evidence="2">HTHZ2018</strain>
        <tissue evidence="2">Muscle</tissue>
    </source>
</reference>
<feature type="compositionally biased region" description="Basic and acidic residues" evidence="1">
    <location>
        <begin position="17"/>
        <end position="30"/>
    </location>
</feature>
<keyword evidence="3" id="KW-1185">Reference proteome</keyword>
<name>A0A5C6P891_9TELE</name>
<accession>A0A5C6P891</accession>
<evidence type="ECO:0000313" key="2">
    <source>
        <dbReference type="EMBL" id="TWW75912.1"/>
    </source>
</evidence>
<evidence type="ECO:0000256" key="1">
    <source>
        <dbReference type="SAM" id="MobiDB-lite"/>
    </source>
</evidence>
<organism evidence="2 3">
    <name type="scientific">Takifugu flavidus</name>
    <name type="common">sansaifugu</name>
    <dbReference type="NCBI Taxonomy" id="433684"/>
    <lineage>
        <taxon>Eukaryota</taxon>
        <taxon>Metazoa</taxon>
        <taxon>Chordata</taxon>
        <taxon>Craniata</taxon>
        <taxon>Vertebrata</taxon>
        <taxon>Euteleostomi</taxon>
        <taxon>Actinopterygii</taxon>
        <taxon>Neopterygii</taxon>
        <taxon>Teleostei</taxon>
        <taxon>Neoteleostei</taxon>
        <taxon>Acanthomorphata</taxon>
        <taxon>Eupercaria</taxon>
        <taxon>Tetraodontiformes</taxon>
        <taxon>Tetradontoidea</taxon>
        <taxon>Tetraodontidae</taxon>
        <taxon>Takifugu</taxon>
    </lineage>
</organism>
<feature type="region of interest" description="Disordered" evidence="1">
    <location>
        <begin position="1"/>
        <end position="140"/>
    </location>
</feature>
<evidence type="ECO:0000313" key="3">
    <source>
        <dbReference type="Proteomes" id="UP000324091"/>
    </source>
</evidence>
<comment type="caution">
    <text evidence="2">The sequence shown here is derived from an EMBL/GenBank/DDBJ whole genome shotgun (WGS) entry which is preliminary data.</text>
</comment>
<sequence>MRKSGEAYRELGMMGETPRRWRREDGRREEEEVEEISSHGWSEQTSLRGSIPASPPQAEAGLAPAGRASGTLDATSETAEANGVEAGPVVIQTQRQMRPRMRLHPIASRWLQESSEPMRSNRTAAEQPRFTSQSEERPVP</sequence>
<dbReference type="EMBL" id="RHFK02000005">
    <property type="protein sequence ID" value="TWW75912.1"/>
    <property type="molecule type" value="Genomic_DNA"/>
</dbReference>
<feature type="compositionally biased region" description="Polar residues" evidence="1">
    <location>
        <begin position="111"/>
        <end position="133"/>
    </location>
</feature>
<dbReference type="Proteomes" id="UP000324091">
    <property type="component" value="Chromosome 13"/>
</dbReference>
<dbReference type="AlphaFoldDB" id="A0A5C6P891"/>